<name>A0ACB9LTL9_BAUVA</name>
<dbReference type="Proteomes" id="UP000828941">
    <property type="component" value="Chromosome 11"/>
</dbReference>
<proteinExistence type="predicted"/>
<sequence length="73" mass="8486">MVRAREGSPSNLLLDSRSHFRKKNLTVCSSGWGPSQKTPNSRIEYRKHRILVQKLYELVILFVAEDNDWALKT</sequence>
<comment type="caution">
    <text evidence="1">The sequence shown here is derived from an EMBL/GenBank/DDBJ whole genome shotgun (WGS) entry which is preliminary data.</text>
</comment>
<protein>
    <submittedName>
        <fullName evidence="1">Uncharacterized protein</fullName>
    </submittedName>
</protein>
<organism evidence="1 2">
    <name type="scientific">Bauhinia variegata</name>
    <name type="common">Purple orchid tree</name>
    <name type="synonym">Phanera variegata</name>
    <dbReference type="NCBI Taxonomy" id="167791"/>
    <lineage>
        <taxon>Eukaryota</taxon>
        <taxon>Viridiplantae</taxon>
        <taxon>Streptophyta</taxon>
        <taxon>Embryophyta</taxon>
        <taxon>Tracheophyta</taxon>
        <taxon>Spermatophyta</taxon>
        <taxon>Magnoliopsida</taxon>
        <taxon>eudicotyledons</taxon>
        <taxon>Gunneridae</taxon>
        <taxon>Pentapetalae</taxon>
        <taxon>rosids</taxon>
        <taxon>fabids</taxon>
        <taxon>Fabales</taxon>
        <taxon>Fabaceae</taxon>
        <taxon>Cercidoideae</taxon>
        <taxon>Cercideae</taxon>
        <taxon>Bauhiniinae</taxon>
        <taxon>Bauhinia</taxon>
    </lineage>
</organism>
<accession>A0ACB9LTL9</accession>
<evidence type="ECO:0000313" key="1">
    <source>
        <dbReference type="EMBL" id="KAI4314777.1"/>
    </source>
</evidence>
<reference evidence="1 2" key="1">
    <citation type="journal article" date="2022" name="DNA Res.">
        <title>Chromosomal-level genome assembly of the orchid tree Bauhinia variegata (Leguminosae; Cercidoideae) supports the allotetraploid origin hypothesis of Bauhinia.</title>
        <authorList>
            <person name="Zhong Y."/>
            <person name="Chen Y."/>
            <person name="Zheng D."/>
            <person name="Pang J."/>
            <person name="Liu Y."/>
            <person name="Luo S."/>
            <person name="Meng S."/>
            <person name="Qian L."/>
            <person name="Wei D."/>
            <person name="Dai S."/>
            <person name="Zhou R."/>
        </authorList>
    </citation>
    <scope>NUCLEOTIDE SEQUENCE [LARGE SCALE GENOMIC DNA]</scope>
    <source>
        <strain evidence="1">BV-YZ2020</strain>
    </source>
</reference>
<dbReference type="EMBL" id="CM039436">
    <property type="protein sequence ID" value="KAI4314777.1"/>
    <property type="molecule type" value="Genomic_DNA"/>
</dbReference>
<keyword evidence="2" id="KW-1185">Reference proteome</keyword>
<evidence type="ECO:0000313" key="2">
    <source>
        <dbReference type="Proteomes" id="UP000828941"/>
    </source>
</evidence>
<gene>
    <name evidence="1" type="ORF">L6164_027653</name>
</gene>